<reference evidence="2 3" key="1">
    <citation type="submission" date="2016-11" db="EMBL/GenBank/DDBJ databases">
        <authorList>
            <person name="Jaros S."/>
            <person name="Januszkiewicz K."/>
            <person name="Wedrychowicz H."/>
        </authorList>
    </citation>
    <scope>NUCLEOTIDE SEQUENCE [LARGE SCALE GENOMIC DNA]</scope>
    <source>
        <strain evidence="2 3">DSM 44523</strain>
    </source>
</reference>
<accession>A0A1M4U3B5</accession>
<feature type="domain" description="PPM-type phosphatase" evidence="1">
    <location>
        <begin position="27"/>
        <end position="234"/>
    </location>
</feature>
<protein>
    <submittedName>
        <fullName evidence="2">Protein phosphatase 2C</fullName>
    </submittedName>
</protein>
<dbReference type="InterPro" id="IPR001932">
    <property type="entry name" value="PPM-type_phosphatase-like_dom"/>
</dbReference>
<dbReference type="EMBL" id="FQVN01000001">
    <property type="protein sequence ID" value="SHE51269.1"/>
    <property type="molecule type" value="Genomic_DNA"/>
</dbReference>
<dbReference type="AlphaFoldDB" id="A0A1M4U3B5"/>
<evidence type="ECO:0000259" key="1">
    <source>
        <dbReference type="Pfam" id="PF13672"/>
    </source>
</evidence>
<dbReference type="InterPro" id="IPR036457">
    <property type="entry name" value="PPM-type-like_dom_sf"/>
</dbReference>
<keyword evidence="3" id="KW-1185">Reference proteome</keyword>
<evidence type="ECO:0000313" key="2">
    <source>
        <dbReference type="EMBL" id="SHE51269.1"/>
    </source>
</evidence>
<dbReference type="Pfam" id="PF13672">
    <property type="entry name" value="PP2C_2"/>
    <property type="match status" value="1"/>
</dbReference>
<dbReference type="RefSeq" id="WP_073479482.1">
    <property type="nucleotide sequence ID" value="NZ_FQVN01000001.1"/>
</dbReference>
<name>A0A1M4U3B5_STRHI</name>
<proteinExistence type="predicted"/>
<dbReference type="OrthoDB" id="3190646at2"/>
<gene>
    <name evidence="2" type="ORF">SAMN05444320_101284</name>
</gene>
<dbReference type="Proteomes" id="UP000184501">
    <property type="component" value="Unassembled WGS sequence"/>
</dbReference>
<dbReference type="SUPFAM" id="SSF81606">
    <property type="entry name" value="PP2C-like"/>
    <property type="match status" value="1"/>
</dbReference>
<evidence type="ECO:0000313" key="3">
    <source>
        <dbReference type="Proteomes" id="UP000184501"/>
    </source>
</evidence>
<sequence length="267" mass="29054">MPRIEIAERPGNERTEDRVVVLPNAVALLDGATTLLPTEHDGGWYADRLAEALRPRLANEPETDLADLLASAIGEVVAAHGLRPGESPSSTVALARWNEERVEGLVLADSPVVAFTDGDTHVLADHRLARVPRPTTRWPRPRPGGGFDDDHLAALVASARWVRTWRNREGGYWVAEADPAAAHRAVRASWPLSDVRAVVMASDGVSCGVDEYGVFADWSALLACAERHGPEAVLDQVRAAEVSDPDGQRWPRAKRHDDQSLAVIRFA</sequence>
<dbReference type="STRING" id="2017.SAMN05444320_101284"/>
<organism evidence="2 3">
    <name type="scientific">Streptoalloteichus hindustanus</name>
    <dbReference type="NCBI Taxonomy" id="2017"/>
    <lineage>
        <taxon>Bacteria</taxon>
        <taxon>Bacillati</taxon>
        <taxon>Actinomycetota</taxon>
        <taxon>Actinomycetes</taxon>
        <taxon>Pseudonocardiales</taxon>
        <taxon>Pseudonocardiaceae</taxon>
        <taxon>Streptoalloteichus</taxon>
    </lineage>
</organism>
<dbReference type="Gene3D" id="3.60.40.10">
    <property type="entry name" value="PPM-type phosphatase domain"/>
    <property type="match status" value="1"/>
</dbReference>